<dbReference type="SUPFAM" id="SSF55961">
    <property type="entry name" value="Bet v1-like"/>
    <property type="match status" value="1"/>
</dbReference>
<evidence type="ECO:0000313" key="3">
    <source>
        <dbReference type="EMBL" id="MWC43251.1"/>
    </source>
</evidence>
<dbReference type="AlphaFoldDB" id="A0A1G7NJ02"/>
<dbReference type="EMBL" id="FNBI01000005">
    <property type="protein sequence ID" value="SDF74054.1"/>
    <property type="molecule type" value="Genomic_DNA"/>
</dbReference>
<organism evidence="4 5">
    <name type="scientific">Sphingomonas carotinifaciens</name>
    <dbReference type="NCBI Taxonomy" id="1166323"/>
    <lineage>
        <taxon>Bacteria</taxon>
        <taxon>Pseudomonadati</taxon>
        <taxon>Pseudomonadota</taxon>
        <taxon>Alphaproteobacteria</taxon>
        <taxon>Sphingomonadales</taxon>
        <taxon>Sphingomonadaceae</taxon>
        <taxon>Sphingomonas</taxon>
    </lineage>
</organism>
<evidence type="ECO:0000256" key="1">
    <source>
        <dbReference type="ARBA" id="ARBA00006817"/>
    </source>
</evidence>
<reference evidence="4 5" key="1">
    <citation type="submission" date="2016-10" db="EMBL/GenBank/DDBJ databases">
        <authorList>
            <person name="Varghese N."/>
            <person name="Submissions S."/>
        </authorList>
    </citation>
    <scope>NUCLEOTIDE SEQUENCE [LARGE SCALE GENOMIC DNA]</scope>
    <source>
        <strain evidence="4 5">S7-754</strain>
    </source>
</reference>
<evidence type="ECO:0000259" key="2">
    <source>
        <dbReference type="Pfam" id="PF08327"/>
    </source>
</evidence>
<dbReference type="Gene3D" id="3.30.530.20">
    <property type="match status" value="1"/>
</dbReference>
<name>A0A1G7NJ02_9SPHN</name>
<dbReference type="InterPro" id="IPR023393">
    <property type="entry name" value="START-like_dom_sf"/>
</dbReference>
<dbReference type="OrthoDB" id="9805228at2"/>
<comment type="similarity">
    <text evidence="1">Belongs to the AHA1 family.</text>
</comment>
<dbReference type="Proteomes" id="UP000436801">
    <property type="component" value="Unassembled WGS sequence"/>
</dbReference>
<accession>A0A1G7NJ02</accession>
<dbReference type="EMBL" id="WSUT01000005">
    <property type="protein sequence ID" value="MWC43251.1"/>
    <property type="molecule type" value="Genomic_DNA"/>
</dbReference>
<gene>
    <name evidence="3" type="ORF">GQR91_06185</name>
    <name evidence="4" type="ORF">SAMN05216557_105185</name>
</gene>
<dbReference type="CDD" id="cd08896">
    <property type="entry name" value="SRPBCC_CalC_Aha1-like_3"/>
    <property type="match status" value="1"/>
</dbReference>
<dbReference type="Proteomes" id="UP000323502">
    <property type="component" value="Unassembled WGS sequence"/>
</dbReference>
<protein>
    <submittedName>
        <fullName evidence="3">ATPase</fullName>
    </submittedName>
</protein>
<reference evidence="3 6" key="2">
    <citation type="submission" date="2019-12" db="EMBL/GenBank/DDBJ databases">
        <authorList>
            <person name="Zheng J."/>
        </authorList>
    </citation>
    <scope>NUCLEOTIDE SEQUENCE [LARGE SCALE GENOMIC DNA]</scope>
    <source>
        <strain evidence="3 6">DSM 27347</strain>
    </source>
</reference>
<feature type="domain" description="Activator of Hsp90 ATPase homologue 1/2-like C-terminal" evidence="2">
    <location>
        <begin position="15"/>
        <end position="146"/>
    </location>
</feature>
<sequence length="154" mass="17295">MTDESFDLSITRLIDAPLEAVWRAWVDHTAEWYCPEPWRAEIVERDLRPGGHSSMIFHGPDGEAMPVEGVFLEVLPQRRIVATDAFAAGWAPRQPFLVRIDAFAPEGGGTRYTATARHWTAIARDQHIAMGFDTGWNTATDQLAAVARRLTVRH</sequence>
<keyword evidence="5" id="KW-1185">Reference proteome</keyword>
<evidence type="ECO:0000313" key="6">
    <source>
        <dbReference type="Proteomes" id="UP000436801"/>
    </source>
</evidence>
<proteinExistence type="inferred from homology"/>
<dbReference type="RefSeq" id="WP_149682773.1">
    <property type="nucleotide sequence ID" value="NZ_FNBI01000005.1"/>
</dbReference>
<evidence type="ECO:0000313" key="4">
    <source>
        <dbReference type="EMBL" id="SDF74054.1"/>
    </source>
</evidence>
<dbReference type="Pfam" id="PF08327">
    <property type="entry name" value="AHSA1"/>
    <property type="match status" value="1"/>
</dbReference>
<evidence type="ECO:0000313" key="5">
    <source>
        <dbReference type="Proteomes" id="UP000323502"/>
    </source>
</evidence>
<dbReference type="InterPro" id="IPR013538">
    <property type="entry name" value="ASHA1/2-like_C"/>
</dbReference>